<name>A0ABU5JWH0_9BACI</name>
<sequence length="109" mass="12209">AALQNRFLIIELPYFLGDTLKHLLISESKLNDVATIEKFVAFASDLMPLARDGRVSEEAASIRGIIDACDLGVYIPVMRAIERSIIAKLNDETEQMTVRELAESYFFEG</sequence>
<proteinExistence type="predicted"/>
<feature type="non-terminal residue" evidence="1">
    <location>
        <position position="1"/>
    </location>
</feature>
<comment type="caution">
    <text evidence="1">The sequence shown here is derived from an EMBL/GenBank/DDBJ whole genome shotgun (WGS) entry which is preliminary data.</text>
</comment>
<evidence type="ECO:0000313" key="2">
    <source>
        <dbReference type="Proteomes" id="UP001291930"/>
    </source>
</evidence>
<dbReference type="EMBL" id="JAXOVW010000021">
    <property type="protein sequence ID" value="MDZ5607801.1"/>
    <property type="molecule type" value="Genomic_DNA"/>
</dbReference>
<accession>A0ABU5JWH0</accession>
<evidence type="ECO:0000313" key="1">
    <source>
        <dbReference type="EMBL" id="MDZ5607801.1"/>
    </source>
</evidence>
<gene>
    <name evidence="1" type="ORF">U2I54_12010</name>
</gene>
<protein>
    <submittedName>
        <fullName evidence="1">Uncharacterized protein</fullName>
    </submittedName>
</protein>
<keyword evidence="2" id="KW-1185">Reference proteome</keyword>
<organism evidence="1 2">
    <name type="scientific">Bacillus bingmayongensis</name>
    <dbReference type="NCBI Taxonomy" id="1150157"/>
    <lineage>
        <taxon>Bacteria</taxon>
        <taxon>Bacillati</taxon>
        <taxon>Bacillota</taxon>
        <taxon>Bacilli</taxon>
        <taxon>Bacillales</taxon>
        <taxon>Bacillaceae</taxon>
        <taxon>Bacillus</taxon>
    </lineage>
</organism>
<reference evidence="2" key="1">
    <citation type="submission" date="2023-11" db="EMBL/GenBank/DDBJ databases">
        <title>Genome Sequence of Bacillus pseudomycoides stain BUPM19.</title>
        <authorList>
            <person name="Farhat A."/>
        </authorList>
    </citation>
    <scope>NUCLEOTIDE SEQUENCE [LARGE SCALE GENOMIC DNA]</scope>
    <source>
        <strain evidence="2">BUPM19</strain>
    </source>
</reference>
<dbReference type="Proteomes" id="UP001291930">
    <property type="component" value="Unassembled WGS sequence"/>
</dbReference>